<dbReference type="RefSeq" id="WP_378051172.1">
    <property type="nucleotide sequence ID" value="NZ_JBHMDN010000033.1"/>
</dbReference>
<dbReference type="SUPFAM" id="SSF53850">
    <property type="entry name" value="Periplasmic binding protein-like II"/>
    <property type="match status" value="1"/>
</dbReference>
<accession>A0ABW2F2V4</accession>
<dbReference type="Gene3D" id="3.40.190.10">
    <property type="entry name" value="Periplasmic binding protein-like II"/>
    <property type="match status" value="2"/>
</dbReference>
<dbReference type="PANTHER" id="PTHR43649:SF12">
    <property type="entry name" value="DIACETYLCHITOBIOSE BINDING PROTEIN DASA"/>
    <property type="match status" value="1"/>
</dbReference>
<keyword evidence="4" id="KW-1185">Reference proteome</keyword>
<dbReference type="Proteomes" id="UP001596378">
    <property type="component" value="Unassembled WGS sequence"/>
</dbReference>
<sequence length="571" mass="62084">MKQKKMKARATAIAIFCLAIMLVVSACSKNENAGSSPSESAASPAAESAGASPSTSAANEDGPWTKYEQPLKVTTALSTNTGITQLGSDTYDDNLWTREIESTFNIQMQNLWTADATQFKTKLNVSIASGELPDVFTVDNVQFAQVNASGLVADLTEAYEKFASPELKRIMESDTAGFESGRVDGKLMGISAQHFGMISIPSVVWIRDDWMKKFNLAPPTTMDELLHMAEVFTTQDPDGNGKNDSYGIAINKNLYDTSLAATGVALADGILNAYHAYPAAWIKDASGKIVYGSVQPEMKAGLAVLQDMYKKGLISKEFGLKDTAKIAEDLTNNKVGIEIGSNWNGFYPGPDIIKKNGVEAILMPYAIPSADGKPVMQPGSWPVGAYVVANKKFANPEAVIKLINLYVKLNLTNDGEQYTNFNAGGRAWLSPVSVNDPEQSTREYTQISEALKTKDTSKLTASSVGKYEQALMWEQSKDPDGVGGWLQNSSVGSFSVLQKLFDEGRVLPTEYRGIDTPTMAEKKATLEKLEKETITKIIMGASLDEFDKMVDSWNKLGGEAITKEMNELYNK</sequence>
<reference evidence="4" key="1">
    <citation type="journal article" date="2019" name="Int. J. Syst. Evol. Microbiol.">
        <title>The Global Catalogue of Microorganisms (GCM) 10K type strain sequencing project: providing services to taxonomists for standard genome sequencing and annotation.</title>
        <authorList>
            <consortium name="The Broad Institute Genomics Platform"/>
            <consortium name="The Broad Institute Genome Sequencing Center for Infectious Disease"/>
            <person name="Wu L."/>
            <person name="Ma J."/>
        </authorList>
    </citation>
    <scope>NUCLEOTIDE SEQUENCE [LARGE SCALE GENOMIC DNA]</scope>
    <source>
        <strain evidence="4">KCTC 12907</strain>
    </source>
</reference>
<name>A0ABW2F2V4_9BACL</name>
<feature type="compositionally biased region" description="Low complexity" evidence="1">
    <location>
        <begin position="33"/>
        <end position="58"/>
    </location>
</feature>
<evidence type="ECO:0000256" key="1">
    <source>
        <dbReference type="SAM" id="MobiDB-lite"/>
    </source>
</evidence>
<dbReference type="PROSITE" id="PS51257">
    <property type="entry name" value="PROKAR_LIPOPROTEIN"/>
    <property type="match status" value="1"/>
</dbReference>
<keyword evidence="2" id="KW-0732">Signal</keyword>
<dbReference type="InterPro" id="IPR050490">
    <property type="entry name" value="Bact_solute-bd_prot1"/>
</dbReference>
<dbReference type="CDD" id="cd13580">
    <property type="entry name" value="PBP2_AlgQ_like_1"/>
    <property type="match status" value="1"/>
</dbReference>
<evidence type="ECO:0000256" key="2">
    <source>
        <dbReference type="SAM" id="SignalP"/>
    </source>
</evidence>
<evidence type="ECO:0000313" key="3">
    <source>
        <dbReference type="EMBL" id="MFC7147502.1"/>
    </source>
</evidence>
<feature type="chain" id="PRO_5047226141" evidence="2">
    <location>
        <begin position="27"/>
        <end position="571"/>
    </location>
</feature>
<dbReference type="EMBL" id="JBHTAI010000002">
    <property type="protein sequence ID" value="MFC7147502.1"/>
    <property type="molecule type" value="Genomic_DNA"/>
</dbReference>
<feature type="signal peptide" evidence="2">
    <location>
        <begin position="1"/>
        <end position="26"/>
    </location>
</feature>
<dbReference type="PANTHER" id="PTHR43649">
    <property type="entry name" value="ARABINOSE-BINDING PROTEIN-RELATED"/>
    <property type="match status" value="1"/>
</dbReference>
<evidence type="ECO:0000313" key="4">
    <source>
        <dbReference type="Proteomes" id="UP001596378"/>
    </source>
</evidence>
<gene>
    <name evidence="3" type="ORF">ACFQMJ_03050</name>
</gene>
<organism evidence="3 4">
    <name type="scientific">Cohnella cellulosilytica</name>
    <dbReference type="NCBI Taxonomy" id="986710"/>
    <lineage>
        <taxon>Bacteria</taxon>
        <taxon>Bacillati</taxon>
        <taxon>Bacillota</taxon>
        <taxon>Bacilli</taxon>
        <taxon>Bacillales</taxon>
        <taxon>Paenibacillaceae</taxon>
        <taxon>Cohnella</taxon>
    </lineage>
</organism>
<comment type="caution">
    <text evidence="3">The sequence shown here is derived from an EMBL/GenBank/DDBJ whole genome shotgun (WGS) entry which is preliminary data.</text>
</comment>
<protein>
    <submittedName>
        <fullName evidence="3">Extracellular solute-binding protein</fullName>
    </submittedName>
</protein>
<proteinExistence type="predicted"/>
<feature type="region of interest" description="Disordered" evidence="1">
    <location>
        <begin position="33"/>
        <end position="64"/>
    </location>
</feature>